<keyword evidence="1" id="KW-1015">Disulfide bond</keyword>
<dbReference type="InterPro" id="IPR036857">
    <property type="entry name" value="Thyroglobulin_1_sf"/>
</dbReference>
<evidence type="ECO:0000256" key="1">
    <source>
        <dbReference type="ARBA" id="ARBA00023157"/>
    </source>
</evidence>
<feature type="domain" description="Thyroglobulin type-1" evidence="4">
    <location>
        <begin position="41"/>
        <end position="106"/>
    </location>
</feature>
<evidence type="ECO:0000256" key="2">
    <source>
        <dbReference type="PROSITE-ProRule" id="PRU00500"/>
    </source>
</evidence>
<name>A0ABM1E9P7_PRICU</name>
<accession>A0ABM1E9P7</accession>
<reference evidence="6" key="1">
    <citation type="submission" date="2025-08" db="UniProtKB">
        <authorList>
            <consortium name="RefSeq"/>
        </authorList>
    </citation>
    <scope>IDENTIFICATION</scope>
</reference>
<dbReference type="Proteomes" id="UP000695022">
    <property type="component" value="Unplaced"/>
</dbReference>
<protein>
    <submittedName>
        <fullName evidence="6">Uncharacterized protein LOC106810150</fullName>
    </submittedName>
</protein>
<evidence type="ECO:0000313" key="6">
    <source>
        <dbReference type="RefSeq" id="XP_014668918.1"/>
    </source>
</evidence>
<comment type="caution">
    <text evidence="2">Lacks conserved residue(s) required for the propagation of feature annotation.</text>
</comment>
<dbReference type="RefSeq" id="XP_014668918.1">
    <property type="nucleotide sequence ID" value="XM_014813432.1"/>
</dbReference>
<dbReference type="Gene3D" id="4.10.800.10">
    <property type="entry name" value="Thyroglobulin type-1"/>
    <property type="match status" value="1"/>
</dbReference>
<feature type="signal peptide" evidence="3">
    <location>
        <begin position="1"/>
        <end position="24"/>
    </location>
</feature>
<keyword evidence="3" id="KW-0732">Signal</keyword>
<feature type="chain" id="PRO_5045314991" evidence="3">
    <location>
        <begin position="25"/>
        <end position="114"/>
    </location>
</feature>
<dbReference type="Pfam" id="PF00086">
    <property type="entry name" value="Thyroglobulin_1"/>
    <property type="match status" value="1"/>
</dbReference>
<evidence type="ECO:0000256" key="3">
    <source>
        <dbReference type="SAM" id="SignalP"/>
    </source>
</evidence>
<evidence type="ECO:0000313" key="5">
    <source>
        <dbReference type="Proteomes" id="UP000695022"/>
    </source>
</evidence>
<gene>
    <name evidence="6" type="primary">LOC106810150</name>
</gene>
<organism evidence="5 6">
    <name type="scientific">Priapulus caudatus</name>
    <name type="common">Priapulid worm</name>
    <dbReference type="NCBI Taxonomy" id="37621"/>
    <lineage>
        <taxon>Eukaryota</taxon>
        <taxon>Metazoa</taxon>
        <taxon>Ecdysozoa</taxon>
        <taxon>Scalidophora</taxon>
        <taxon>Priapulida</taxon>
        <taxon>Priapulimorpha</taxon>
        <taxon>Priapulimorphida</taxon>
        <taxon>Priapulidae</taxon>
        <taxon>Priapulus</taxon>
    </lineage>
</organism>
<dbReference type="SMART" id="SM00211">
    <property type="entry name" value="TY"/>
    <property type="match status" value="1"/>
</dbReference>
<evidence type="ECO:0000259" key="4">
    <source>
        <dbReference type="PROSITE" id="PS51162"/>
    </source>
</evidence>
<dbReference type="PROSITE" id="PS51162">
    <property type="entry name" value="THYROGLOBULIN_1_2"/>
    <property type="match status" value="1"/>
</dbReference>
<dbReference type="SUPFAM" id="SSF57610">
    <property type="entry name" value="Thyroglobulin type-1 domain"/>
    <property type="match status" value="1"/>
</dbReference>
<dbReference type="InterPro" id="IPR000716">
    <property type="entry name" value="Thyroglobulin_1"/>
</dbReference>
<keyword evidence="5" id="KW-1185">Reference proteome</keyword>
<sequence length="114" mass="12924">MNVDTTARLVSLLAAAALLALAHANPMQKRDFNDLHGMSKMSKCELHRELVLEAPFVLMEDIWLPNCSPFNRNYMPHQCSNDGWCFCVSRKGRIIEETVVKGTPRCKDHPEALQ</sequence>
<dbReference type="GeneID" id="106810150"/>
<proteinExistence type="predicted"/>